<accession>A0A2W7R8B4</accession>
<feature type="transmembrane region" description="Helical" evidence="8">
    <location>
        <begin position="573"/>
        <end position="598"/>
    </location>
</feature>
<dbReference type="SUPFAM" id="SSF53448">
    <property type="entry name" value="Nucleotide-diphospho-sugar transferases"/>
    <property type="match status" value="1"/>
</dbReference>
<dbReference type="GO" id="GO:0005886">
    <property type="term" value="C:plasma membrane"/>
    <property type="evidence" value="ECO:0007669"/>
    <property type="project" value="TreeGrafter"/>
</dbReference>
<feature type="region of interest" description="Disordered" evidence="7">
    <location>
        <begin position="1"/>
        <end position="24"/>
    </location>
</feature>
<evidence type="ECO:0000256" key="2">
    <source>
        <dbReference type="ARBA" id="ARBA00022676"/>
    </source>
</evidence>
<dbReference type="PANTHER" id="PTHR43867">
    <property type="entry name" value="CELLULOSE SYNTHASE CATALYTIC SUBUNIT A [UDP-FORMING]"/>
    <property type="match status" value="1"/>
</dbReference>
<evidence type="ECO:0000259" key="9">
    <source>
        <dbReference type="Pfam" id="PF13632"/>
    </source>
</evidence>
<dbReference type="RefSeq" id="WP_111467254.1">
    <property type="nucleotide sequence ID" value="NZ_QKZS01000002.1"/>
</dbReference>
<dbReference type="Pfam" id="PF13632">
    <property type="entry name" value="Glyco_trans_2_3"/>
    <property type="match status" value="1"/>
</dbReference>
<evidence type="ECO:0000256" key="7">
    <source>
        <dbReference type="SAM" id="MobiDB-lite"/>
    </source>
</evidence>
<evidence type="ECO:0000256" key="6">
    <source>
        <dbReference type="ARBA" id="ARBA00023136"/>
    </source>
</evidence>
<keyword evidence="2" id="KW-0328">Glycosyltransferase</keyword>
<feature type="transmembrane region" description="Helical" evidence="8">
    <location>
        <begin position="70"/>
        <end position="94"/>
    </location>
</feature>
<keyword evidence="4 8" id="KW-0812">Transmembrane</keyword>
<keyword evidence="5 8" id="KW-1133">Transmembrane helix</keyword>
<dbReference type="InterPro" id="IPR050321">
    <property type="entry name" value="Glycosyltr_2/OpgH_subfam"/>
</dbReference>
<dbReference type="Proteomes" id="UP000249538">
    <property type="component" value="Unassembled WGS sequence"/>
</dbReference>
<feature type="transmembrane region" description="Helical" evidence="8">
    <location>
        <begin position="544"/>
        <end position="561"/>
    </location>
</feature>
<dbReference type="PANTHER" id="PTHR43867:SF2">
    <property type="entry name" value="CELLULOSE SYNTHASE CATALYTIC SUBUNIT A [UDP-FORMING]"/>
    <property type="match status" value="1"/>
</dbReference>
<keyword evidence="3 10" id="KW-0808">Transferase</keyword>
<feature type="compositionally biased region" description="Low complexity" evidence="7">
    <location>
        <begin position="9"/>
        <end position="24"/>
    </location>
</feature>
<evidence type="ECO:0000256" key="8">
    <source>
        <dbReference type="SAM" id="Phobius"/>
    </source>
</evidence>
<evidence type="ECO:0000313" key="10">
    <source>
        <dbReference type="EMBL" id="PZX57108.1"/>
    </source>
</evidence>
<sequence>MLSWSHVEPAAGPGPAAPDRSPLPEARAAKPALRRAPGTRELWLVWLLVALSTVLFCVFVGLAFDALRRHGWSMLPFALMIGGLFYCALAYQVIRLGAAVRRARPAAAAMPPEALMGATAPSVTVLIPSYQESRRVLIETVLSAALATWRNKRIVVLVDDPPNRPGPLAESLGAIADVRAWVAEAEAIRAAALAGPATATAYAGAHDRLAAWLHDVARRLEAEADPAFAHVDGFVIDRIVLALAARHRAEAWRLRSEPGIDLDQARDRLAATVSGEIVSFQRKRFANLSHAANKAMNLNAYLGLMGGDWRIADAADGAHLQPAGDGPAELSVPMTDYVLTLDADSVIVSDYILTLVGILEAAPGAAVAQTPYLTFPNGVTPVERIAGATTDIQYLIHQGSSHYGAAYWVGANAIIRRRALEDIRLTRLENGHEIAVFVQDKTVIEDTGSTIDLQDKGWHVHNHFEPLAYSATPADFGALAIQRKRWANGGLILFFDLLASQRRQGRLWRGLPQLFVRSHYLLSPLIGNVGILALMLLSAEEPHAMFWAPLFMAPYFLLYMADLRRMGYRWWDLFGVCALNLMLLPVNLAGVLASIWQMAGGPRRKFSRTPKVASRTVVPPYAFVFNLGILGLMLAYVLLGIGADKPLGVAIPLINILLYSYGLWRFVGLGAGFADLGLSLGQSAGRLFQGLARPMPAAAALPVLATAYPMPVTALSLGERQRPLCRAAQSQPSEEDR</sequence>
<name>A0A2W7R8B4_9RHOB</name>
<comment type="subcellular location">
    <subcellularLocation>
        <location evidence="1">Membrane</location>
        <topology evidence="1">Multi-pass membrane protein</topology>
    </subcellularLocation>
</comment>
<organism evidence="10 11">
    <name type="scientific">Cereibacter changlensis</name>
    <dbReference type="NCBI Taxonomy" id="402884"/>
    <lineage>
        <taxon>Bacteria</taxon>
        <taxon>Pseudomonadati</taxon>
        <taxon>Pseudomonadota</taxon>
        <taxon>Alphaproteobacteria</taxon>
        <taxon>Rhodobacterales</taxon>
        <taxon>Paracoccaceae</taxon>
        <taxon>Cereibacter</taxon>
    </lineage>
</organism>
<dbReference type="InterPro" id="IPR001173">
    <property type="entry name" value="Glyco_trans_2-like"/>
</dbReference>
<keyword evidence="6 8" id="KW-0472">Membrane</keyword>
<feature type="transmembrane region" description="Helical" evidence="8">
    <location>
        <begin position="694"/>
        <end position="717"/>
    </location>
</feature>
<feature type="transmembrane region" description="Helical" evidence="8">
    <location>
        <begin position="618"/>
        <end position="641"/>
    </location>
</feature>
<evidence type="ECO:0000313" key="11">
    <source>
        <dbReference type="Proteomes" id="UP000249538"/>
    </source>
</evidence>
<evidence type="ECO:0000256" key="4">
    <source>
        <dbReference type="ARBA" id="ARBA00022692"/>
    </source>
</evidence>
<dbReference type="GO" id="GO:0016758">
    <property type="term" value="F:hexosyltransferase activity"/>
    <property type="evidence" value="ECO:0007669"/>
    <property type="project" value="TreeGrafter"/>
</dbReference>
<evidence type="ECO:0000256" key="5">
    <source>
        <dbReference type="ARBA" id="ARBA00022989"/>
    </source>
</evidence>
<evidence type="ECO:0000256" key="1">
    <source>
        <dbReference type="ARBA" id="ARBA00004141"/>
    </source>
</evidence>
<proteinExistence type="predicted"/>
<dbReference type="Gene3D" id="3.90.550.10">
    <property type="entry name" value="Spore Coat Polysaccharide Biosynthesis Protein SpsA, Chain A"/>
    <property type="match status" value="2"/>
</dbReference>
<gene>
    <name evidence="10" type="ORF">LX76_00647</name>
</gene>
<protein>
    <submittedName>
        <fullName evidence="10">Glycosyl transferase family 2</fullName>
    </submittedName>
</protein>
<dbReference type="InterPro" id="IPR029044">
    <property type="entry name" value="Nucleotide-diphossugar_trans"/>
</dbReference>
<feature type="transmembrane region" description="Helical" evidence="8">
    <location>
        <begin position="653"/>
        <end position="674"/>
    </location>
</feature>
<dbReference type="AlphaFoldDB" id="A0A2W7R8B4"/>
<feature type="transmembrane region" description="Helical" evidence="8">
    <location>
        <begin position="43"/>
        <end position="64"/>
    </location>
</feature>
<feature type="domain" description="Glycosyltransferase 2-like" evidence="9">
    <location>
        <begin position="337"/>
        <end position="553"/>
    </location>
</feature>
<comment type="caution">
    <text evidence="10">The sequence shown here is derived from an EMBL/GenBank/DDBJ whole genome shotgun (WGS) entry which is preliminary data.</text>
</comment>
<evidence type="ECO:0000256" key="3">
    <source>
        <dbReference type="ARBA" id="ARBA00022679"/>
    </source>
</evidence>
<dbReference type="EMBL" id="QKZS01000002">
    <property type="protein sequence ID" value="PZX57108.1"/>
    <property type="molecule type" value="Genomic_DNA"/>
</dbReference>
<reference evidence="10 11" key="1">
    <citation type="submission" date="2018-06" db="EMBL/GenBank/DDBJ databases">
        <title>Genomic Encyclopedia of Archaeal and Bacterial Type Strains, Phase II (KMG-II): from individual species to whole genera.</title>
        <authorList>
            <person name="Goeker M."/>
        </authorList>
    </citation>
    <scope>NUCLEOTIDE SEQUENCE [LARGE SCALE GENOMIC DNA]</scope>
    <source>
        <strain evidence="10 11">DSM 18774</strain>
    </source>
</reference>